<feature type="compositionally biased region" description="Basic and acidic residues" evidence="1">
    <location>
        <begin position="517"/>
        <end position="532"/>
    </location>
</feature>
<keyword evidence="3" id="KW-1185">Reference proteome</keyword>
<feature type="region of interest" description="Disordered" evidence="1">
    <location>
        <begin position="166"/>
        <end position="213"/>
    </location>
</feature>
<feature type="compositionally biased region" description="Polar residues" evidence="1">
    <location>
        <begin position="355"/>
        <end position="364"/>
    </location>
</feature>
<proteinExistence type="predicted"/>
<feature type="compositionally biased region" description="Basic residues" evidence="1">
    <location>
        <begin position="90"/>
        <end position="101"/>
    </location>
</feature>
<dbReference type="RefSeq" id="XP_018128717.2">
    <property type="nucleotide sequence ID" value="XM_018276911.2"/>
</dbReference>
<feature type="compositionally biased region" description="Polar residues" evidence="1">
    <location>
        <begin position="249"/>
        <end position="258"/>
    </location>
</feature>
<feature type="region of interest" description="Disordered" evidence="1">
    <location>
        <begin position="236"/>
        <end position="364"/>
    </location>
</feature>
<dbReference type="GeneID" id="28840862"/>
<name>A0A1B8GGN8_9PEZI</name>
<accession>A0A1B8GGN8</accession>
<feature type="compositionally biased region" description="Polar residues" evidence="1">
    <location>
        <begin position="323"/>
        <end position="335"/>
    </location>
</feature>
<dbReference type="EMBL" id="KV460239">
    <property type="protein sequence ID" value="OBT94984.2"/>
    <property type="molecule type" value="Genomic_DNA"/>
</dbReference>
<feature type="compositionally biased region" description="Basic and acidic residues" evidence="1">
    <location>
        <begin position="79"/>
        <end position="89"/>
    </location>
</feature>
<evidence type="ECO:0000256" key="1">
    <source>
        <dbReference type="SAM" id="MobiDB-lite"/>
    </source>
</evidence>
<dbReference type="Proteomes" id="UP000091956">
    <property type="component" value="Unassembled WGS sequence"/>
</dbReference>
<reference evidence="2 3" key="1">
    <citation type="submission" date="2016-03" db="EMBL/GenBank/DDBJ databases">
        <title>Comparative genomics of Pseudogymnoascus destructans, the fungus causing white-nose syndrome of bats.</title>
        <authorList>
            <person name="Palmer J.M."/>
            <person name="Drees K.P."/>
            <person name="Foster J.T."/>
            <person name="Lindner D.L."/>
        </authorList>
    </citation>
    <scope>NUCLEOTIDE SEQUENCE [LARGE SCALE GENOMIC DNA]</scope>
    <source>
        <strain evidence="2 3">UAMH 10579</strain>
    </source>
</reference>
<feature type="region of interest" description="Disordered" evidence="1">
    <location>
        <begin position="1"/>
        <end position="45"/>
    </location>
</feature>
<feature type="compositionally biased region" description="Acidic residues" evidence="1">
    <location>
        <begin position="280"/>
        <end position="291"/>
    </location>
</feature>
<evidence type="ECO:0000313" key="2">
    <source>
        <dbReference type="EMBL" id="OBT94984.2"/>
    </source>
</evidence>
<sequence>MAGPIPKISITDVAGTEISHDGDADDEYFETQEEEEGLSPQSTSTFTQVIVSEEVTAAEGSGQVTGQITGRVAEVETKVEAEATKPTRDSRRKQSTSRKVKVSQATGTITGKLPNSKDAKQVKVSGQVTEVTATEELTDASGPGVGPSTPRNIRSIKKAISAVFDGSPFRSSLSNNEGKPLFKDSGELNSSNNSTPKPKPVSRTAADPPRSPMLGYEWVWFPEGYWAERELITRPTKNFRPPKWVRKSLQGSGASTFGSPAPSAPRSLNASEVWARNPADMEDEEDGEAEGDGPQARRAISPRGIINSDKGTPTPKALLRKLQQISLSRKASTSGKGKGPEESRPESPPVDLERQTTNTLRGTSRFFSQFLATKKQNERAMHPLSPNEHSLRLPRKRFGLAPWHQNDSGDTVGAATATSSIRELLFGKTPVSTPRSDAPPAEPRPDQYFGVEVPGTRTVDDEDQDAQYNTPRSPSQGSPGRRRQSSAVGSPLTQAGSSGPSRLSKPDSGSALVGEISKTESEKSRDRERELANRGLPSPSERGNYANELKNHPESSPLCPLHASYTASAKGYCPYHPS</sequence>
<feature type="compositionally biased region" description="Acidic residues" evidence="1">
    <location>
        <begin position="23"/>
        <end position="37"/>
    </location>
</feature>
<reference evidence="3" key="2">
    <citation type="journal article" date="2018" name="Nat. Commun.">
        <title>Extreme sensitivity to ultraviolet light in the fungal pathogen causing white-nose syndrome of bats.</title>
        <authorList>
            <person name="Palmer J.M."/>
            <person name="Drees K.P."/>
            <person name="Foster J.T."/>
            <person name="Lindner D.L."/>
        </authorList>
    </citation>
    <scope>NUCLEOTIDE SEQUENCE [LARGE SCALE GENOMIC DNA]</scope>
    <source>
        <strain evidence="3">UAMH 10579</strain>
    </source>
</reference>
<organism evidence="2 3">
    <name type="scientific">Pseudogymnoascus verrucosus</name>
    <dbReference type="NCBI Taxonomy" id="342668"/>
    <lineage>
        <taxon>Eukaryota</taxon>
        <taxon>Fungi</taxon>
        <taxon>Dikarya</taxon>
        <taxon>Ascomycota</taxon>
        <taxon>Pezizomycotina</taxon>
        <taxon>Leotiomycetes</taxon>
        <taxon>Thelebolales</taxon>
        <taxon>Thelebolaceae</taxon>
        <taxon>Pseudogymnoascus</taxon>
    </lineage>
</organism>
<feature type="region of interest" description="Disordered" evidence="1">
    <location>
        <begin position="377"/>
        <end position="559"/>
    </location>
</feature>
<dbReference type="AlphaFoldDB" id="A0A1B8GGN8"/>
<evidence type="ECO:0000313" key="3">
    <source>
        <dbReference type="Proteomes" id="UP000091956"/>
    </source>
</evidence>
<feature type="compositionally biased region" description="Polar residues" evidence="1">
    <location>
        <begin position="487"/>
        <end position="501"/>
    </location>
</feature>
<feature type="region of interest" description="Disordered" evidence="1">
    <location>
        <begin position="79"/>
        <end position="152"/>
    </location>
</feature>
<protein>
    <submittedName>
        <fullName evidence="2">Accessory factor associated with RNA polymerase II</fullName>
    </submittedName>
</protein>
<gene>
    <name evidence="2" type="primary">CDC73_2</name>
    <name evidence="2" type="ORF">VE01_07476</name>
</gene>
<feature type="compositionally biased region" description="Polar residues" evidence="1">
    <location>
        <begin position="187"/>
        <end position="196"/>
    </location>
</feature>